<dbReference type="OrthoDB" id="7267761at2"/>
<gene>
    <name evidence="1" type="ORF">CFR72_13655</name>
</gene>
<accession>A0A318PUA9</accession>
<name>A0A318PUA9_9PROT</name>
<reference evidence="1 2" key="1">
    <citation type="submission" date="2017-07" db="EMBL/GenBank/DDBJ databases">
        <title>A draft genome sequence of Gluconacetobacter entanii LTH 4560.</title>
        <authorList>
            <person name="Skraban J."/>
            <person name="Cleenwerck I."/>
            <person name="Vandamme P."/>
            <person name="Trcek J."/>
        </authorList>
    </citation>
    <scope>NUCLEOTIDE SEQUENCE [LARGE SCALE GENOMIC DNA]</scope>
    <source>
        <strain evidence="1 2">LTH 4560</strain>
    </source>
</reference>
<evidence type="ECO:0000313" key="1">
    <source>
        <dbReference type="EMBL" id="PYD61962.1"/>
    </source>
</evidence>
<sequence>MEPWTSFTEFGKSGTIYQFKRPPQDLPDQPAIFLLTTVMGSVAKGGSWEFLSPRIGRVHSLSRDWDTVITPARAQKEESDDVLVCFVSDGSLDEAFDDLCKGGAQPLGKDDTSAG</sequence>
<dbReference type="RefSeq" id="WP_110914472.1">
    <property type="nucleotide sequence ID" value="NZ_JAILXQ010000136.1"/>
</dbReference>
<dbReference type="Proteomes" id="UP000248301">
    <property type="component" value="Unassembled WGS sequence"/>
</dbReference>
<dbReference type="EMBL" id="NKUF01000044">
    <property type="protein sequence ID" value="PYD61962.1"/>
    <property type="molecule type" value="Genomic_DNA"/>
</dbReference>
<protein>
    <submittedName>
        <fullName evidence="1">Uncharacterized protein</fullName>
    </submittedName>
</protein>
<comment type="caution">
    <text evidence="1">The sequence shown here is derived from an EMBL/GenBank/DDBJ whole genome shotgun (WGS) entry which is preliminary data.</text>
</comment>
<proteinExistence type="predicted"/>
<organism evidence="1 2">
    <name type="scientific">Gluconacetobacter entanii</name>
    <dbReference type="NCBI Taxonomy" id="108528"/>
    <lineage>
        <taxon>Bacteria</taxon>
        <taxon>Pseudomonadati</taxon>
        <taxon>Pseudomonadota</taxon>
        <taxon>Alphaproteobacteria</taxon>
        <taxon>Acetobacterales</taxon>
        <taxon>Acetobacteraceae</taxon>
        <taxon>Gluconacetobacter</taxon>
    </lineage>
</organism>
<evidence type="ECO:0000313" key="2">
    <source>
        <dbReference type="Proteomes" id="UP000248301"/>
    </source>
</evidence>
<dbReference type="AlphaFoldDB" id="A0A318PUA9"/>